<reference evidence="4 5" key="1">
    <citation type="submission" date="2012-12" db="EMBL/GenBank/DDBJ databases">
        <title>The Genome Sequence of Bacillus cereus VD021.</title>
        <authorList>
            <consortium name="The Broad Institute Genome Sequencing Platform"/>
            <consortium name="The Broad Institute Genome Sequencing Center for Infectious Disease"/>
            <person name="Feldgarden M."/>
            <person name="Van der Auwera G.A."/>
            <person name="Mahillon J."/>
            <person name="Duprez V."/>
            <person name="Timmery S."/>
            <person name="Mattelet C."/>
            <person name="Dierick K."/>
            <person name="Sun M."/>
            <person name="Yu Z."/>
            <person name="Zhu L."/>
            <person name="Hu X."/>
            <person name="Shank E.B."/>
            <person name="Swiecicka I."/>
            <person name="Hansen B.M."/>
            <person name="Andrup L."/>
            <person name="Walker B."/>
            <person name="Young S.K."/>
            <person name="Zeng Q."/>
            <person name="Gargeya S."/>
            <person name="Fitzgerald M."/>
            <person name="Haas B."/>
            <person name="Abouelleil A."/>
            <person name="Alvarado L."/>
            <person name="Arachchi H.M."/>
            <person name="Berlin A.M."/>
            <person name="Chapman S.B."/>
            <person name="Dewar J."/>
            <person name="Goldberg J."/>
            <person name="Griggs A."/>
            <person name="Gujja S."/>
            <person name="Hansen M."/>
            <person name="Howarth C."/>
            <person name="Imamovic A."/>
            <person name="Larimer J."/>
            <person name="McCowan C."/>
            <person name="Murphy C."/>
            <person name="Neiman D."/>
            <person name="Pearson M."/>
            <person name="Priest M."/>
            <person name="Roberts A."/>
            <person name="Saif S."/>
            <person name="Shea T."/>
            <person name="Sisk P."/>
            <person name="Sykes S."/>
            <person name="Wortman J."/>
            <person name="Nusbaum C."/>
            <person name="Birren B."/>
        </authorList>
    </citation>
    <scope>NUCLEOTIDE SEQUENCE [LARGE SCALE GENOMIC DNA]</scope>
    <source>
        <strain evidence="4 5">VD021</strain>
    </source>
</reference>
<dbReference type="GO" id="GO:0005576">
    <property type="term" value="C:extracellular region"/>
    <property type="evidence" value="ECO:0007669"/>
    <property type="project" value="InterPro"/>
</dbReference>
<dbReference type="InterPro" id="IPR003896">
    <property type="entry name" value="Bacterial_exotoxin_B"/>
</dbReference>
<dbReference type="PROSITE" id="PS51820">
    <property type="entry name" value="PA14"/>
    <property type="match status" value="1"/>
</dbReference>
<dbReference type="RefSeq" id="WP_016102471.1">
    <property type="nucleotide sequence ID" value="NZ_KB976282.1"/>
</dbReference>
<dbReference type="HOGENOM" id="CLU_015269_0_0_9"/>
<dbReference type="Gene3D" id="3.10.20.110">
    <property type="match status" value="1"/>
</dbReference>
<dbReference type="Pfam" id="PF17476">
    <property type="entry name" value="Binary_toxB_3"/>
    <property type="match status" value="1"/>
</dbReference>
<evidence type="ECO:0000256" key="1">
    <source>
        <dbReference type="SAM" id="MobiDB-lite"/>
    </source>
</evidence>
<dbReference type="InterPro" id="IPR037524">
    <property type="entry name" value="PA14/GLEYA"/>
</dbReference>
<dbReference type="Pfam" id="PF17475">
    <property type="entry name" value="Binary_toxB_2"/>
    <property type="match status" value="1"/>
</dbReference>
<feature type="chain" id="PRO_5004457737" description="PA14 domain-containing protein" evidence="2">
    <location>
        <begin position="33"/>
        <end position="895"/>
    </location>
</feature>
<dbReference type="Pfam" id="PF18449">
    <property type="entry name" value="Endotoxin_C2"/>
    <property type="match status" value="1"/>
</dbReference>
<feature type="region of interest" description="Disordered" evidence="1">
    <location>
        <begin position="209"/>
        <end position="248"/>
    </location>
</feature>
<dbReference type="EMBL" id="AHES01000042">
    <property type="protein sequence ID" value="EOO71507.1"/>
    <property type="molecule type" value="Genomic_DNA"/>
</dbReference>
<keyword evidence="2" id="KW-0732">Signal</keyword>
<dbReference type="InterPro" id="IPR027439">
    <property type="entry name" value="PA_heptamer_dom"/>
</dbReference>
<dbReference type="GO" id="GO:0051260">
    <property type="term" value="P:protein homooligomerization"/>
    <property type="evidence" value="ECO:0007669"/>
    <property type="project" value="InterPro"/>
</dbReference>
<evidence type="ECO:0000313" key="5">
    <source>
        <dbReference type="Proteomes" id="UP000014040"/>
    </source>
</evidence>
<dbReference type="PRINTS" id="PR01391">
    <property type="entry name" value="BINARYTOXINB"/>
</dbReference>
<sequence>MKSKSINNFMKVIPASFVLSTSLLAMPASSFAEESSTKRLDPRGQVVPTHTLQKGLLSHYFKDKDFQTLSHMATQTTGDLSEVSPEIKPLLEGENKFQSAYWEGRIKIDESQMYQFTTSADKFVKLWIDGVQVIDQGKGDSMYKYKQRVYLKKGKVYNIRIEYQNPYQASKDLGVKLYWTKGNDLSGAKKELIPEDHLFLPKLEPKNRNENLEKHSRVARSIAEPEEQQGEEKKKLPDSDNDGVPDTLETNGYTVVVKGGKIHLFPWIESMYGNKKELTKYLSSPEKWSTTMDPYSDFQKVTGMVDKQVKYEARNPLVAAYPIVNVDMEQIILSKNQTVSSNDGGSKSNTVSRSTSKSATDTTTESISTEVSASLSDFGVKVTGSLSMEQSTTVGIDNSKSDTSESNWSKTIGVQTGEAAYFAAGIRYYNQGTAPIYTVKPTMTFSLMNNHTIASITAKENQIAKSVDVDGSYPAQSKAPILLNAKDDFGSSPITLNLDQLNQLEKELKLKIDTDQVSGEIGRYQSNGEITTSGDWSTYLPQIKSTSARIMINDYADKNPIERRVAAIDPHDPIEQTKPEITLKEALKLAFPDISEKDGTLYYKGQSLKDNFELVLDTETGKNMANQLSQMDDKDIYNVKLNAKMNIMLENKESNLVPSIIASNAFDMLDGKEAFKFQSNPKAPLGLTYLLKVKNNPFNPQETQVIHPGTDFRVSSMKQFHIVVKLPNGSEHLVYKRFSDDEYVINQPFDVRNDIARLFADYQCGSGLSNEVTQATIDEIRIRVENIKNESFKKELQIKVNEAQMLLNLKPNYTTYFKKEIHNAYTFEFQTNSKAPSDVIYKLSDLSNPVSESWEIIGKKGPNEAWWLDYLPSGKRYSILAQLPDGAEYVIYEQK</sequence>
<comment type="caution">
    <text evidence="4">The sequence shown here is derived from an EMBL/GenBank/DDBJ whole genome shotgun (WGS) entry which is preliminary data.</text>
</comment>
<dbReference type="InterPro" id="IPR037149">
    <property type="entry name" value="PA_heptamer_dom_sf"/>
</dbReference>
<evidence type="ECO:0000259" key="3">
    <source>
        <dbReference type="PROSITE" id="PS51820"/>
    </source>
</evidence>
<feature type="region of interest" description="Disordered" evidence="1">
    <location>
        <begin position="338"/>
        <end position="366"/>
    </location>
</feature>
<dbReference type="InterPro" id="IPR035088">
    <property type="entry name" value="PA_Ca-bd"/>
</dbReference>
<dbReference type="InterPro" id="IPR035331">
    <property type="entry name" value="Binary_toxB_3"/>
</dbReference>
<gene>
    <name evidence="4" type="ORF">IIC_04367</name>
</gene>
<evidence type="ECO:0000256" key="2">
    <source>
        <dbReference type="SAM" id="SignalP"/>
    </source>
</evidence>
<dbReference type="SUPFAM" id="SSF56988">
    <property type="entry name" value="Anthrax protective antigen"/>
    <property type="match status" value="1"/>
</dbReference>
<feature type="domain" description="PA14" evidence="3">
    <location>
        <begin position="51"/>
        <end position="197"/>
    </location>
</feature>
<evidence type="ECO:0000313" key="4">
    <source>
        <dbReference type="EMBL" id="EOO71507.1"/>
    </source>
</evidence>
<feature type="signal peptide" evidence="2">
    <location>
        <begin position="1"/>
        <end position="32"/>
    </location>
</feature>
<dbReference type="Pfam" id="PF07691">
    <property type="entry name" value="PA14"/>
    <property type="match status" value="1"/>
</dbReference>
<dbReference type="Pfam" id="PF03495">
    <property type="entry name" value="Binary_toxB"/>
    <property type="match status" value="1"/>
</dbReference>
<dbReference type="Proteomes" id="UP000014040">
    <property type="component" value="Unassembled WGS sequence"/>
</dbReference>
<dbReference type="InterPro" id="IPR054544">
    <property type="entry name" value="Pest_crys_Cry1Aa_dom-IV"/>
</dbReference>
<dbReference type="AlphaFoldDB" id="R8HF93"/>
<dbReference type="InterPro" id="IPR011658">
    <property type="entry name" value="PA14_dom"/>
</dbReference>
<name>R8HF93_BACCE</name>
<proteinExistence type="predicted"/>
<organism evidence="4 5">
    <name type="scientific">Bacillus cereus VD021</name>
    <dbReference type="NCBI Taxonomy" id="1053224"/>
    <lineage>
        <taxon>Bacteria</taxon>
        <taxon>Bacillati</taxon>
        <taxon>Bacillota</taxon>
        <taxon>Bacilli</taxon>
        <taxon>Bacillales</taxon>
        <taxon>Bacillaceae</taxon>
        <taxon>Bacillus</taxon>
        <taxon>Bacillus cereus group</taxon>
    </lineage>
</organism>
<dbReference type="Gene3D" id="2.60.120.240">
    <property type="entry name" value="Protective antigen, heptamerisation domain"/>
    <property type="match status" value="1"/>
</dbReference>
<dbReference type="Gene3D" id="3.90.182.10">
    <property type="entry name" value="Toxin - Anthrax Protective Antigen,domain 1"/>
    <property type="match status" value="1"/>
</dbReference>
<protein>
    <recommendedName>
        <fullName evidence="3">PA14 domain-containing protein</fullName>
    </recommendedName>
</protein>
<dbReference type="PATRIC" id="fig|1053224.3.peg.4423"/>
<dbReference type="SMART" id="SM00758">
    <property type="entry name" value="PA14"/>
    <property type="match status" value="1"/>
</dbReference>
<accession>R8HF93</accession>